<dbReference type="GO" id="GO:0008656">
    <property type="term" value="F:cysteine-type endopeptidase activator activity involved in apoptotic process"/>
    <property type="evidence" value="ECO:0000318"/>
    <property type="project" value="GO_Central"/>
</dbReference>
<dbReference type="InterPro" id="IPR000169">
    <property type="entry name" value="Pept_cys_AS"/>
</dbReference>
<feature type="domain" description="Cathepsin propeptide inhibitor" evidence="9">
    <location>
        <begin position="22"/>
        <end position="81"/>
    </location>
</feature>
<evidence type="ECO:0000313" key="13">
    <source>
        <dbReference type="RefSeq" id="XP_035686112.1"/>
    </source>
</evidence>
<keyword evidence="7" id="KW-0732">Signal</keyword>
<keyword evidence="5" id="KW-0865">Zymogen</keyword>
<evidence type="ECO:0000256" key="4">
    <source>
        <dbReference type="ARBA" id="ARBA00022807"/>
    </source>
</evidence>
<dbReference type="OMA" id="QAFHYII"/>
<feature type="domain" description="Peptidase C1A papain C-terminal" evidence="8">
    <location>
        <begin position="113"/>
        <end position="328"/>
    </location>
</feature>
<evidence type="ECO:0000313" key="12">
    <source>
        <dbReference type="RefSeq" id="XP_035686110.1"/>
    </source>
</evidence>
<dbReference type="Pfam" id="PF00112">
    <property type="entry name" value="Peptidase_C1"/>
    <property type="match status" value="1"/>
</dbReference>
<dbReference type="PROSITE" id="PS00139">
    <property type="entry name" value="THIOL_PROTEASE_CYS"/>
    <property type="match status" value="1"/>
</dbReference>
<dbReference type="GO" id="GO:0005764">
    <property type="term" value="C:lysosome"/>
    <property type="evidence" value="ECO:0000318"/>
    <property type="project" value="GO_Central"/>
</dbReference>
<keyword evidence="4" id="KW-0788">Thiol protease</keyword>
<dbReference type="KEGG" id="bfo:118422582"/>
<dbReference type="SMART" id="SM00645">
    <property type="entry name" value="Pept_C1"/>
    <property type="match status" value="1"/>
</dbReference>
<dbReference type="AlphaFoldDB" id="A0A9J7LRX6"/>
<feature type="chain" id="PRO_5044698969" evidence="7">
    <location>
        <begin position="18"/>
        <end position="329"/>
    </location>
</feature>
<comment type="similarity">
    <text evidence="1">Belongs to the peptidase C1 family.</text>
</comment>
<dbReference type="SMART" id="SM00848">
    <property type="entry name" value="Inhibitor_I29"/>
    <property type="match status" value="1"/>
</dbReference>
<evidence type="ECO:0000313" key="11">
    <source>
        <dbReference type="RefSeq" id="XP_035686109.1"/>
    </source>
</evidence>
<dbReference type="RefSeq" id="XP_035686110.1">
    <property type="nucleotide sequence ID" value="XM_035830217.1"/>
</dbReference>
<evidence type="ECO:0000256" key="6">
    <source>
        <dbReference type="ARBA" id="ARBA00023157"/>
    </source>
</evidence>
<dbReference type="GO" id="GO:0005615">
    <property type="term" value="C:extracellular space"/>
    <property type="evidence" value="ECO:0000318"/>
    <property type="project" value="GO_Central"/>
</dbReference>
<keyword evidence="2" id="KW-0645">Protease</keyword>
<dbReference type="PROSITE" id="PS00640">
    <property type="entry name" value="THIOL_PROTEASE_ASN"/>
    <property type="match status" value="1"/>
</dbReference>
<dbReference type="InterPro" id="IPR013201">
    <property type="entry name" value="Prot_inhib_I29"/>
</dbReference>
<dbReference type="GeneID" id="118422582"/>
<dbReference type="PRINTS" id="PR00705">
    <property type="entry name" value="PAPAIN"/>
</dbReference>
<keyword evidence="6" id="KW-1015">Disulfide bond</keyword>
<dbReference type="RefSeq" id="XP_035686112.1">
    <property type="nucleotide sequence ID" value="XM_035830219.1"/>
</dbReference>
<organism evidence="10 12">
    <name type="scientific">Branchiostoma floridae</name>
    <name type="common">Florida lancelet</name>
    <name type="synonym">Amphioxus</name>
    <dbReference type="NCBI Taxonomy" id="7739"/>
    <lineage>
        <taxon>Eukaryota</taxon>
        <taxon>Metazoa</taxon>
        <taxon>Chordata</taxon>
        <taxon>Cephalochordata</taxon>
        <taxon>Leptocardii</taxon>
        <taxon>Amphioxiformes</taxon>
        <taxon>Branchiostomatidae</taxon>
        <taxon>Branchiostoma</taxon>
    </lineage>
</organism>
<proteinExistence type="inferred from homology"/>
<evidence type="ECO:0000259" key="8">
    <source>
        <dbReference type="SMART" id="SM00645"/>
    </source>
</evidence>
<dbReference type="InterPro" id="IPR025660">
    <property type="entry name" value="Pept_his_AS"/>
</dbReference>
<evidence type="ECO:0000256" key="3">
    <source>
        <dbReference type="ARBA" id="ARBA00022801"/>
    </source>
</evidence>
<evidence type="ECO:0000256" key="1">
    <source>
        <dbReference type="ARBA" id="ARBA00008455"/>
    </source>
</evidence>
<dbReference type="FunFam" id="3.90.70.10:FF:000006">
    <property type="entry name" value="Cathepsin S"/>
    <property type="match status" value="1"/>
</dbReference>
<evidence type="ECO:0000256" key="5">
    <source>
        <dbReference type="ARBA" id="ARBA00023145"/>
    </source>
</evidence>
<dbReference type="InterPro" id="IPR000668">
    <property type="entry name" value="Peptidase_C1A_C"/>
</dbReference>
<dbReference type="PROSITE" id="PS00639">
    <property type="entry name" value="THIOL_PROTEASE_HIS"/>
    <property type="match status" value="1"/>
</dbReference>
<dbReference type="CDD" id="cd02248">
    <property type="entry name" value="Peptidase_C1A"/>
    <property type="match status" value="1"/>
</dbReference>
<keyword evidence="3" id="KW-0378">Hydrolase</keyword>
<evidence type="ECO:0000256" key="7">
    <source>
        <dbReference type="SAM" id="SignalP"/>
    </source>
</evidence>
<dbReference type="RefSeq" id="XP_035686109.1">
    <property type="nucleotide sequence ID" value="XM_035830216.1"/>
</dbReference>
<name>A0A9J7LRX6_BRAFL</name>
<dbReference type="OrthoDB" id="10253408at2759"/>
<accession>A0A9J7LRX6</accession>
<dbReference type="InterPro" id="IPR039417">
    <property type="entry name" value="Peptidase_C1A_papain-like"/>
</dbReference>
<dbReference type="GO" id="GO:0004197">
    <property type="term" value="F:cysteine-type endopeptidase activity"/>
    <property type="evidence" value="ECO:0000318"/>
    <property type="project" value="GO_Central"/>
</dbReference>
<dbReference type="GO" id="GO:0006955">
    <property type="term" value="P:immune response"/>
    <property type="evidence" value="ECO:0000318"/>
    <property type="project" value="GO_Central"/>
</dbReference>
<evidence type="ECO:0000256" key="2">
    <source>
        <dbReference type="ARBA" id="ARBA00022670"/>
    </source>
</evidence>
<dbReference type="GO" id="GO:0051603">
    <property type="term" value="P:proteolysis involved in protein catabolic process"/>
    <property type="evidence" value="ECO:0000318"/>
    <property type="project" value="GO_Central"/>
</dbReference>
<sequence length="329" mass="36328">MWRFLTVCAAMVSMAMAQNALWENYKGRYGLSFEGKEESRRMEIFENNTKLINLHNNEADLGMHTYWLGHNQFAHMTNDEFVANVIGGCLLDRNASKSTADRVHQYDSNLVELPDTVDWRTKGYVTPVKNQEQCGSCWAFSTTGSLEGQTFKKTGKLVSLSEQNLVDCSGEFGNQGCNGGLMDDAFKYIKANGGIDTEDSYPYEARDGKCRFKPADVGATVTGYTDISEGDEGALTQAVATVGPISVAIDASHHTFQMYSHGVYYEPQCSSTELDHGVLAVGYGTEGGKDYWLVKNSWGEVWGQNGYIMMSRNKNNQCGIATSASYPLV</sequence>
<gene>
    <name evidence="11 12 13" type="primary">LOC118422582</name>
</gene>
<reference evidence="10" key="1">
    <citation type="journal article" date="2020" name="Nat. Ecol. Evol.">
        <title>Deeply conserved synteny resolves early events in vertebrate evolution.</title>
        <authorList>
            <person name="Simakov O."/>
            <person name="Marletaz F."/>
            <person name="Yue J.X."/>
            <person name="O'Connell B."/>
            <person name="Jenkins J."/>
            <person name="Brandt A."/>
            <person name="Calef R."/>
            <person name="Tung C.H."/>
            <person name="Huang T.K."/>
            <person name="Schmutz J."/>
            <person name="Satoh N."/>
            <person name="Yu J.K."/>
            <person name="Putnam N.H."/>
            <person name="Green R.E."/>
            <person name="Rokhsar D.S."/>
        </authorList>
    </citation>
    <scope>NUCLEOTIDE SEQUENCE [LARGE SCALE GENOMIC DNA]</scope>
    <source>
        <strain evidence="10">S238N-H82</strain>
    </source>
</reference>
<dbReference type="Pfam" id="PF08246">
    <property type="entry name" value="Inhibitor_I29"/>
    <property type="match status" value="1"/>
</dbReference>
<dbReference type="GO" id="GO:2001235">
    <property type="term" value="P:positive regulation of apoptotic signaling pathway"/>
    <property type="evidence" value="ECO:0000318"/>
    <property type="project" value="GO_Central"/>
</dbReference>
<evidence type="ECO:0000259" key="9">
    <source>
        <dbReference type="SMART" id="SM00848"/>
    </source>
</evidence>
<dbReference type="Gene3D" id="3.90.70.10">
    <property type="entry name" value="Cysteine proteinases"/>
    <property type="match status" value="1"/>
</dbReference>
<dbReference type="Proteomes" id="UP000001554">
    <property type="component" value="Chromosome 9"/>
</dbReference>
<feature type="signal peptide" evidence="7">
    <location>
        <begin position="1"/>
        <end position="17"/>
    </location>
</feature>
<reference evidence="11 12" key="2">
    <citation type="submission" date="2025-04" db="UniProtKB">
        <authorList>
            <consortium name="RefSeq"/>
        </authorList>
    </citation>
    <scope>IDENTIFICATION</scope>
    <source>
        <strain evidence="11 12">S238N-H82</strain>
        <tissue evidence="11 12">Testes</tissue>
    </source>
</reference>
<dbReference type="SUPFAM" id="SSF54001">
    <property type="entry name" value="Cysteine proteinases"/>
    <property type="match status" value="1"/>
</dbReference>
<evidence type="ECO:0000313" key="10">
    <source>
        <dbReference type="Proteomes" id="UP000001554"/>
    </source>
</evidence>
<keyword evidence="10" id="KW-1185">Reference proteome</keyword>
<dbReference type="InterPro" id="IPR013128">
    <property type="entry name" value="Peptidase_C1A"/>
</dbReference>
<dbReference type="PANTHER" id="PTHR12411">
    <property type="entry name" value="CYSTEINE PROTEASE FAMILY C1-RELATED"/>
    <property type="match status" value="1"/>
</dbReference>
<protein>
    <submittedName>
        <fullName evidence="11 12">Cathepsin L1-like</fullName>
    </submittedName>
</protein>
<dbReference type="InterPro" id="IPR038765">
    <property type="entry name" value="Papain-like_cys_pep_sf"/>
</dbReference>
<dbReference type="InterPro" id="IPR025661">
    <property type="entry name" value="Pept_asp_AS"/>
</dbReference>